<dbReference type="EMBL" id="WQLW01000013">
    <property type="protein sequence ID" value="MVO10553.1"/>
    <property type="molecule type" value="Genomic_DNA"/>
</dbReference>
<dbReference type="RefSeq" id="WP_140998978.1">
    <property type="nucleotide sequence ID" value="NZ_VDCZ01000013.1"/>
</dbReference>
<dbReference type="OrthoDB" id="9809773at2"/>
<protein>
    <submittedName>
        <fullName evidence="6">DUF1295 domain-containing protein</fullName>
    </submittedName>
</protein>
<dbReference type="GO" id="GO:0012505">
    <property type="term" value="C:endomembrane system"/>
    <property type="evidence" value="ECO:0007669"/>
    <property type="project" value="UniProtKB-SubCell"/>
</dbReference>
<evidence type="ECO:0000256" key="3">
    <source>
        <dbReference type="ARBA" id="ARBA00022989"/>
    </source>
</evidence>
<evidence type="ECO:0000256" key="5">
    <source>
        <dbReference type="SAM" id="Phobius"/>
    </source>
</evidence>
<evidence type="ECO:0000256" key="2">
    <source>
        <dbReference type="ARBA" id="ARBA00022692"/>
    </source>
</evidence>
<keyword evidence="3 5" id="KW-1133">Transmembrane helix</keyword>
<dbReference type="PANTHER" id="PTHR12714">
    <property type="entry name" value="PROTEIN-S ISOPRENYLCYSTEINE O-METHYLTRANSFERASE"/>
    <property type="match status" value="1"/>
</dbReference>
<sequence length="250" mass="29404">MALQEEFAKQGIWLFRYRGVLPVIILVIGALLFLQTELHPEVFPLKNTPYEMYYEMFCLVVSLLGLFIRICVIGFVPKNTSGRTVEKQVADSLNTTGMYSLVRHPLYLGNYFMWLGLAMLPGNFWFVVAFTFIYWVYYERIMFSEEKFLRSKFGETYLAWSEKVPAFVPDFKNYQKPHLSFSWKKVVRKEITGLFLLFLIFFVFDYLGVVTKNAPHPNYFLTYSLIVLTVAIIIIKIIKKNTNLLKQENR</sequence>
<gene>
    <name evidence="6" type="ORF">GOQ30_15370</name>
</gene>
<dbReference type="Pfam" id="PF04191">
    <property type="entry name" value="PEMT"/>
    <property type="match status" value="1"/>
</dbReference>
<reference evidence="7" key="1">
    <citation type="submission" date="2019-05" db="EMBL/GenBank/DDBJ databases">
        <title>Flavobacterium profundi sp. nov., isolated from a deep-sea seamount.</title>
        <authorList>
            <person name="Zhang D.-C."/>
        </authorList>
    </citation>
    <scope>NUCLEOTIDE SEQUENCE [LARGE SCALE GENOMIC DNA]</scope>
    <source>
        <strain evidence="7">TP390</strain>
    </source>
</reference>
<keyword evidence="7" id="KW-1185">Reference proteome</keyword>
<feature type="transmembrane region" description="Helical" evidence="5">
    <location>
        <begin position="111"/>
        <end position="137"/>
    </location>
</feature>
<feature type="transmembrane region" description="Helical" evidence="5">
    <location>
        <begin position="54"/>
        <end position="76"/>
    </location>
</feature>
<feature type="transmembrane region" description="Helical" evidence="5">
    <location>
        <begin position="220"/>
        <end position="238"/>
    </location>
</feature>
<keyword evidence="2 5" id="KW-0812">Transmembrane</keyword>
<comment type="subcellular location">
    <subcellularLocation>
        <location evidence="1">Endomembrane system</location>
        <topology evidence="1">Multi-pass membrane protein</topology>
    </subcellularLocation>
</comment>
<evidence type="ECO:0000256" key="1">
    <source>
        <dbReference type="ARBA" id="ARBA00004127"/>
    </source>
</evidence>
<name>A0A6I4IUJ3_9FLAO</name>
<dbReference type="PROSITE" id="PS50244">
    <property type="entry name" value="S5A_REDUCTASE"/>
    <property type="match status" value="1"/>
</dbReference>
<dbReference type="GO" id="GO:0016740">
    <property type="term" value="F:transferase activity"/>
    <property type="evidence" value="ECO:0007669"/>
    <property type="project" value="UniProtKB-ARBA"/>
</dbReference>
<feature type="transmembrane region" description="Helical" evidence="5">
    <location>
        <begin position="191"/>
        <end position="208"/>
    </location>
</feature>
<proteinExistence type="predicted"/>
<dbReference type="AlphaFoldDB" id="A0A6I4IUJ3"/>
<dbReference type="Gene3D" id="1.20.120.1630">
    <property type="match status" value="1"/>
</dbReference>
<accession>A0A6I4IUJ3</accession>
<comment type="caution">
    <text evidence="6">The sequence shown here is derived from an EMBL/GenBank/DDBJ whole genome shotgun (WGS) entry which is preliminary data.</text>
</comment>
<keyword evidence="4 5" id="KW-0472">Membrane</keyword>
<evidence type="ECO:0000313" key="7">
    <source>
        <dbReference type="Proteomes" id="UP000431264"/>
    </source>
</evidence>
<dbReference type="InterPro" id="IPR007318">
    <property type="entry name" value="Phopholipid_MeTrfase"/>
</dbReference>
<evidence type="ECO:0000313" key="6">
    <source>
        <dbReference type="EMBL" id="MVO10553.1"/>
    </source>
</evidence>
<organism evidence="6 7">
    <name type="scientific">Flavobacterium profundi</name>
    <dbReference type="NCBI Taxonomy" id="1774945"/>
    <lineage>
        <taxon>Bacteria</taxon>
        <taxon>Pseudomonadati</taxon>
        <taxon>Bacteroidota</taxon>
        <taxon>Flavobacteriia</taxon>
        <taxon>Flavobacteriales</taxon>
        <taxon>Flavobacteriaceae</taxon>
        <taxon>Flavobacterium</taxon>
    </lineage>
</organism>
<evidence type="ECO:0000256" key="4">
    <source>
        <dbReference type="ARBA" id="ARBA00023136"/>
    </source>
</evidence>
<feature type="transmembrane region" description="Helical" evidence="5">
    <location>
        <begin position="15"/>
        <end position="34"/>
    </location>
</feature>
<dbReference type="Proteomes" id="UP000431264">
    <property type="component" value="Unassembled WGS sequence"/>
</dbReference>
<dbReference type="PANTHER" id="PTHR12714:SF9">
    <property type="entry name" value="PROTEIN-S-ISOPRENYLCYSTEINE O-METHYLTRANSFERASE"/>
    <property type="match status" value="1"/>
</dbReference>